<dbReference type="InterPro" id="IPR000253">
    <property type="entry name" value="FHA_dom"/>
</dbReference>
<protein>
    <submittedName>
        <fullName evidence="3">FHA domain-containing protein</fullName>
    </submittedName>
</protein>
<evidence type="ECO:0000313" key="3">
    <source>
        <dbReference type="EMBL" id="RVU47992.1"/>
    </source>
</evidence>
<feature type="region of interest" description="Disordered" evidence="1">
    <location>
        <begin position="104"/>
        <end position="216"/>
    </location>
</feature>
<dbReference type="Gene3D" id="2.60.200.20">
    <property type="match status" value="1"/>
</dbReference>
<dbReference type="Proteomes" id="UP000282926">
    <property type="component" value="Unassembled WGS sequence"/>
</dbReference>
<feature type="domain" description="FHA" evidence="2">
    <location>
        <begin position="24"/>
        <end position="79"/>
    </location>
</feature>
<reference evidence="3 4" key="1">
    <citation type="submission" date="2019-01" db="EMBL/GenBank/DDBJ databases">
        <title>Lujinxingia litoralis gen. nov., sp. nov. and Lujinxingia sediminis gen. nov., sp. nov., new members in the order Bradymonadales, isolated from coastal sediment.</title>
        <authorList>
            <person name="Li C.-M."/>
        </authorList>
    </citation>
    <scope>NUCLEOTIDE SEQUENCE [LARGE SCALE GENOMIC DNA]</scope>
    <source>
        <strain evidence="3 4">SEH01</strain>
    </source>
</reference>
<gene>
    <name evidence="3" type="ORF">EA187_00730</name>
</gene>
<organism evidence="3 4">
    <name type="scientific">Lujinxingia sediminis</name>
    <dbReference type="NCBI Taxonomy" id="2480984"/>
    <lineage>
        <taxon>Bacteria</taxon>
        <taxon>Deltaproteobacteria</taxon>
        <taxon>Bradymonadales</taxon>
        <taxon>Lujinxingiaceae</taxon>
        <taxon>Lujinxingia</taxon>
    </lineage>
</organism>
<dbReference type="SMART" id="SM00240">
    <property type="entry name" value="FHA"/>
    <property type="match status" value="1"/>
</dbReference>
<dbReference type="InterPro" id="IPR008984">
    <property type="entry name" value="SMAD_FHA_dom_sf"/>
</dbReference>
<dbReference type="PROSITE" id="PS50006">
    <property type="entry name" value="FHA_DOMAIN"/>
    <property type="match status" value="1"/>
</dbReference>
<evidence type="ECO:0000256" key="1">
    <source>
        <dbReference type="SAM" id="MobiDB-lite"/>
    </source>
</evidence>
<dbReference type="Pfam" id="PF00498">
    <property type="entry name" value="FHA"/>
    <property type="match status" value="1"/>
</dbReference>
<dbReference type="CDD" id="cd00060">
    <property type="entry name" value="FHA"/>
    <property type="match status" value="1"/>
</dbReference>
<dbReference type="EMBL" id="SADD01000001">
    <property type="protein sequence ID" value="RVU47992.1"/>
    <property type="molecule type" value="Genomic_DNA"/>
</dbReference>
<proteinExistence type="predicted"/>
<evidence type="ECO:0000259" key="2">
    <source>
        <dbReference type="PROSITE" id="PS50006"/>
    </source>
</evidence>
<comment type="caution">
    <text evidence="3">The sequence shown here is derived from an EMBL/GenBank/DDBJ whole genome shotgun (WGS) entry which is preliminary data.</text>
</comment>
<name>A0ABY0CVU8_9DELT</name>
<accession>A0ABY0CVU8</accession>
<feature type="compositionally biased region" description="Low complexity" evidence="1">
    <location>
        <begin position="180"/>
        <end position="193"/>
    </location>
</feature>
<sequence>MSSFWLEFDHNGQTQNASFNSQSVTIGRDRGSDFILDHPTVSRQHALIVEEGGGNYRLVVLSRGGLTAVDGQPVNGEVSLWDGAMLTLGKHSVRFRAPDSAVRGGHAQAATPHAQMPQPSGFGATPAGGGFGQPSGFGATPAGGGFGQPAGGGAGGFGQAPNAPGASGFGQSAGQGQGFGQPAPGGFAQQPVPGGFGAPPPSAAAPEKKEEKSGDAAGIISWDEIAASDEALSEGDDEAVASDYQRIQSASKKAGAKPDETSPVVVIVGVLIAVGMLGYTFFGGGPSVETGGAEQVAYSELPPVQLDVDCVAETDCMRKAQEAYRIATDLLDKRDVENRNLFDGYKRLLESRELMTKGGIEQFPPEMQGWQALHDDARAQLDAYYKNFRAAFHSAKQRQRYMEMAQTLKQLEAFFPDKTSRENRWASEMEMDMKSSGTYPRTMR</sequence>
<dbReference type="SUPFAM" id="SSF49879">
    <property type="entry name" value="SMAD/FHA domain"/>
    <property type="match status" value="1"/>
</dbReference>
<keyword evidence="4" id="KW-1185">Reference proteome</keyword>
<dbReference type="RefSeq" id="WP_127778843.1">
    <property type="nucleotide sequence ID" value="NZ_SADD01000001.1"/>
</dbReference>
<evidence type="ECO:0000313" key="4">
    <source>
        <dbReference type="Proteomes" id="UP000282926"/>
    </source>
</evidence>
<feature type="compositionally biased region" description="Gly residues" evidence="1">
    <location>
        <begin position="126"/>
        <end position="158"/>
    </location>
</feature>
<feature type="compositionally biased region" description="Gly residues" evidence="1">
    <location>
        <begin position="167"/>
        <end position="179"/>
    </location>
</feature>